<feature type="coiled-coil region" evidence="5">
    <location>
        <begin position="41"/>
        <end position="82"/>
    </location>
</feature>
<evidence type="ECO:0000256" key="1">
    <source>
        <dbReference type="ARBA" id="ARBA00004114"/>
    </source>
</evidence>
<gene>
    <name evidence="7" type="ORF">DUNSADRAFT_15097</name>
</gene>
<feature type="coiled-coil region" evidence="5">
    <location>
        <begin position="444"/>
        <end position="505"/>
    </location>
</feature>
<sequence>MAGPDGAVEPQVAAPKVDVSTPPRPAPSRKSPIPAATVDLLQSANTRVLALQRQLADKEAQLQAAQQDIRAQQIALERNEQDLGRMGGRGVGDANTAALAARNEANESMILQLNSTVENLMAQVREFEPTTREKARVEGQLAAAERARSEAEEKLRKAVRESEAIRHEVSGLRTRLAESRAEQDRLKTVVESLVRERSAATAQASALQQELDSLKGALAEARAFGDSHHAQAQALHAECSATREQLEGCSTGLEEAAKRLGEVHGELESCKADLVVQRGDKQTAEARVLELQQRLEAIEAAAGNEHSTNLALATKLAKLESDLRAAQAGLRTADASGKALSAQLQEANEARVRLGGQLSAAEEERGRLQRECACVEMGRMRAELGVLTAERGMLEERVSVLGSQLSAGQSDWGTAQRELSQLQGLPARLEDLQGSLPAGLPARLEDLQGRLRDTVAQLAASEAESARANADAGRLGEALMRAQVVATLRSQLEDAEQRGLRAESDTRASQAAHDRLLAEHRACVADLAALREALAAEGSAAKDAEQGTRSLHSRALALQRQLGVKEEECERVTGMLQVAEQVAEGARAREEEARISGRELAERARKAEALVAEYEADIGQLRAAREGSAAHIKQLETMLGQLRGELEARRQAMSADLRAAEAMSADLRAAEMRVADLVSELAAQEDAMGRAQAEAADLRRVVAAMDSERDGLQGELDSKAEDLLALATQHDTQRAQVEDTQRLLSMAEGRLAHTDARAREAEAEASTLREQVSGALSSLQAVSAERDALAAELAAVGEDLEALVKENQVVSNELAELSQQHERQADELRRVSARLGSAEQLVRAKEAEVEDLRRAYEGLALDNRRLQSSVSQLEREAASREALLAAKADEVESLTAASQATQAQCSQYVMDLQAFERQVDALSRQLAHSESEAEELNRGHEVLVEELRVATQVRLGLERHREELQHQIAALDSQVAIARARLEDAGAEASSLGQRLALERNKVTELEALMAGMRAREYKTDLVSKHGGSQVAIMQERNRILEEQVTTLQHQVTSLQQSREAQDHEVSRLHAEVLGLVAAQQQQQLEDEQAGIGVHGVGGAGAIAAEAAEMAARVVELERRCAQLQEANARLKHQQQQQQRAEAEALAANAGRSSQHSPRGTLHVHSIIQPLSLQEANARQQQQQQQAPSLSKQNIQSSNLSPCRKQMRGCSSSSSVRRRRRWLPRGPL</sequence>
<feature type="coiled-coil region" evidence="5">
    <location>
        <begin position="744"/>
        <end position="883"/>
    </location>
</feature>
<feature type="coiled-coil region" evidence="5">
    <location>
        <begin position="344"/>
        <end position="371"/>
    </location>
</feature>
<evidence type="ECO:0000256" key="6">
    <source>
        <dbReference type="SAM" id="MobiDB-lite"/>
    </source>
</evidence>
<feature type="region of interest" description="Disordered" evidence="6">
    <location>
        <begin position="1132"/>
        <end position="1159"/>
    </location>
</feature>
<dbReference type="Proteomes" id="UP000815325">
    <property type="component" value="Unassembled WGS sequence"/>
</dbReference>
<dbReference type="Gene3D" id="1.10.287.1490">
    <property type="match status" value="3"/>
</dbReference>
<protein>
    <submittedName>
        <fullName evidence="7">Uncharacterized protein</fullName>
    </submittedName>
</protein>
<feature type="coiled-coil region" evidence="5">
    <location>
        <begin position="1031"/>
        <end position="1058"/>
    </location>
</feature>
<dbReference type="EMBL" id="MU069500">
    <property type="protein sequence ID" value="KAF5840897.1"/>
    <property type="molecule type" value="Genomic_DNA"/>
</dbReference>
<evidence type="ECO:0000313" key="8">
    <source>
        <dbReference type="Proteomes" id="UP000815325"/>
    </source>
</evidence>
<keyword evidence="8" id="KW-1185">Reference proteome</keyword>
<evidence type="ECO:0000256" key="3">
    <source>
        <dbReference type="ARBA" id="ARBA00023212"/>
    </source>
</evidence>
<feature type="coiled-coil region" evidence="5">
    <location>
        <begin position="597"/>
        <end position="701"/>
    </location>
</feature>
<feature type="region of interest" description="Disordered" evidence="6">
    <location>
        <begin position="1175"/>
        <end position="1228"/>
    </location>
</feature>
<evidence type="ECO:0000256" key="2">
    <source>
        <dbReference type="ARBA" id="ARBA00022490"/>
    </source>
</evidence>
<name>A0ABQ7H208_DUNSA</name>
<feature type="region of interest" description="Disordered" evidence="6">
    <location>
        <begin position="1"/>
        <end position="33"/>
    </location>
</feature>
<comment type="caution">
    <text evidence="7">The sequence shown here is derived from an EMBL/GenBank/DDBJ whole genome shotgun (WGS) entry which is preliminary data.</text>
</comment>
<comment type="similarity">
    <text evidence="4">Belongs to the CEP135/TSGA10 family.</text>
</comment>
<proteinExistence type="inferred from homology"/>
<keyword evidence="2" id="KW-0963">Cytoplasm</keyword>
<evidence type="ECO:0000256" key="5">
    <source>
        <dbReference type="SAM" id="Coils"/>
    </source>
</evidence>
<feature type="compositionally biased region" description="Low complexity" evidence="6">
    <location>
        <begin position="1134"/>
        <end position="1150"/>
    </location>
</feature>
<dbReference type="InterPro" id="IPR051877">
    <property type="entry name" value="Centriole_BasalBody_StrucProt"/>
</dbReference>
<feature type="compositionally biased region" description="Polar residues" evidence="6">
    <location>
        <begin position="1187"/>
        <end position="1201"/>
    </location>
</feature>
<feature type="compositionally biased region" description="Basic residues" evidence="6">
    <location>
        <begin position="1216"/>
        <end position="1228"/>
    </location>
</feature>
<keyword evidence="5" id="KW-0175">Coiled coil</keyword>
<reference evidence="7" key="1">
    <citation type="submission" date="2017-08" db="EMBL/GenBank/DDBJ databases">
        <authorList>
            <person name="Polle J.E."/>
            <person name="Barry K."/>
            <person name="Cushman J."/>
            <person name="Schmutz J."/>
            <person name="Tran D."/>
            <person name="Hathwaick L.T."/>
            <person name="Yim W.C."/>
            <person name="Jenkins J."/>
            <person name="Mckie-Krisberg Z.M."/>
            <person name="Prochnik S."/>
            <person name="Lindquist E."/>
            <person name="Dockter R.B."/>
            <person name="Adam C."/>
            <person name="Molina H."/>
            <person name="Bunkerborg J."/>
            <person name="Jin E."/>
            <person name="Buchheim M."/>
            <person name="Magnuson J."/>
        </authorList>
    </citation>
    <scope>NUCLEOTIDE SEQUENCE</scope>
    <source>
        <strain evidence="7">CCAP 19/18</strain>
    </source>
</reference>
<feature type="coiled-coil region" evidence="5">
    <location>
        <begin position="134"/>
        <end position="224"/>
    </location>
</feature>
<keyword evidence="3" id="KW-0206">Cytoskeleton</keyword>
<evidence type="ECO:0000256" key="4">
    <source>
        <dbReference type="ARBA" id="ARBA00038123"/>
    </source>
</evidence>
<evidence type="ECO:0000313" key="7">
    <source>
        <dbReference type="EMBL" id="KAF5840897.1"/>
    </source>
</evidence>
<accession>A0ABQ7H208</accession>
<dbReference type="SUPFAM" id="SSF57997">
    <property type="entry name" value="Tropomyosin"/>
    <property type="match status" value="1"/>
</dbReference>
<comment type="subcellular location">
    <subcellularLocation>
        <location evidence="1">Cytoplasm</location>
        <location evidence="1">Cytoskeleton</location>
        <location evidence="1">Microtubule organizing center</location>
        <location evidence="1">Centrosome</location>
        <location evidence="1">Centriole</location>
    </subcellularLocation>
</comment>
<dbReference type="PANTHER" id="PTHR20544">
    <property type="entry name" value="CENTROSOMAL PROTEIN CEP135"/>
    <property type="match status" value="1"/>
</dbReference>
<dbReference type="PANTHER" id="PTHR20544:SF0">
    <property type="entry name" value="NUCLEOPROTEIN TPR_MLP1 DOMAIN-CONTAINING PROTEIN"/>
    <property type="match status" value="1"/>
</dbReference>
<feature type="coiled-coil region" evidence="5">
    <location>
        <begin position="912"/>
        <end position="988"/>
    </location>
</feature>
<organism evidence="7 8">
    <name type="scientific">Dunaliella salina</name>
    <name type="common">Green alga</name>
    <name type="synonym">Protococcus salinus</name>
    <dbReference type="NCBI Taxonomy" id="3046"/>
    <lineage>
        <taxon>Eukaryota</taxon>
        <taxon>Viridiplantae</taxon>
        <taxon>Chlorophyta</taxon>
        <taxon>core chlorophytes</taxon>
        <taxon>Chlorophyceae</taxon>
        <taxon>CS clade</taxon>
        <taxon>Chlamydomonadales</taxon>
        <taxon>Dunaliellaceae</taxon>
        <taxon>Dunaliella</taxon>
    </lineage>
</organism>